<accession>A0AAF1BEV4</accession>
<dbReference type="EMBL" id="CP086714">
    <property type="protein sequence ID" value="WOO76437.1"/>
    <property type="molecule type" value="Genomic_DNA"/>
</dbReference>
<dbReference type="RefSeq" id="XP_062622469.1">
    <property type="nucleotide sequence ID" value="XM_062766485.1"/>
</dbReference>
<organism evidence="1 2">
    <name type="scientific">Vanrija pseudolonga</name>
    <dbReference type="NCBI Taxonomy" id="143232"/>
    <lineage>
        <taxon>Eukaryota</taxon>
        <taxon>Fungi</taxon>
        <taxon>Dikarya</taxon>
        <taxon>Basidiomycota</taxon>
        <taxon>Agaricomycotina</taxon>
        <taxon>Tremellomycetes</taxon>
        <taxon>Trichosporonales</taxon>
        <taxon>Trichosporonaceae</taxon>
        <taxon>Vanrija</taxon>
    </lineage>
</organism>
<dbReference type="GeneID" id="87803320"/>
<proteinExistence type="predicted"/>
<evidence type="ECO:0000313" key="2">
    <source>
        <dbReference type="Proteomes" id="UP000827549"/>
    </source>
</evidence>
<keyword evidence="2" id="KW-1185">Reference proteome</keyword>
<dbReference type="Proteomes" id="UP000827549">
    <property type="component" value="Chromosome 1"/>
</dbReference>
<sequence>MTIMMPRMTDDDRESTLPLSISGYARAAWTNVQERLALQRELVEAQRLATDPDLAPGLHDTVLVVIEFARALLAHNAREGEQLGAVWEVETECGEW</sequence>
<reference evidence="1" key="1">
    <citation type="submission" date="2023-10" db="EMBL/GenBank/DDBJ databases">
        <authorList>
            <person name="Noh H."/>
        </authorList>
    </citation>
    <scope>NUCLEOTIDE SEQUENCE</scope>
    <source>
        <strain evidence="1">DUCC4014</strain>
    </source>
</reference>
<name>A0AAF1BEV4_9TREE</name>
<protein>
    <submittedName>
        <fullName evidence="1">Uncharacterized protein</fullName>
    </submittedName>
</protein>
<dbReference type="AlphaFoldDB" id="A0AAF1BEV4"/>
<evidence type="ECO:0000313" key="1">
    <source>
        <dbReference type="EMBL" id="WOO76437.1"/>
    </source>
</evidence>
<gene>
    <name evidence="1" type="ORF">LOC62_01G000058</name>
</gene>